<evidence type="ECO:0000313" key="2">
    <source>
        <dbReference type="Proteomes" id="UP001320702"/>
    </source>
</evidence>
<dbReference type="EMBL" id="JANAVZ010000017">
    <property type="protein sequence ID" value="MCT4334690.1"/>
    <property type="molecule type" value="Genomic_DNA"/>
</dbReference>
<keyword evidence="2" id="KW-1185">Reference proteome</keyword>
<dbReference type="Proteomes" id="UP001320702">
    <property type="component" value="Unassembled WGS sequence"/>
</dbReference>
<proteinExistence type="predicted"/>
<evidence type="ECO:0000313" key="1">
    <source>
        <dbReference type="EMBL" id="MCT4334690.1"/>
    </source>
</evidence>
<comment type="caution">
    <text evidence="1">The sequence shown here is derived from an EMBL/GenBank/DDBJ whole genome shotgun (WGS) entry which is preliminary data.</text>
</comment>
<gene>
    <name evidence="1" type="ORF">MU516_17705</name>
</gene>
<dbReference type="RefSeq" id="WP_260278588.1">
    <property type="nucleotide sequence ID" value="NZ_JANAVZ010000017.1"/>
</dbReference>
<organism evidence="1 2">
    <name type="scientific">Paracoccus maritimus</name>
    <dbReference type="NCBI Taxonomy" id="2933292"/>
    <lineage>
        <taxon>Bacteria</taxon>
        <taxon>Pseudomonadati</taxon>
        <taxon>Pseudomonadota</taxon>
        <taxon>Alphaproteobacteria</taxon>
        <taxon>Rhodobacterales</taxon>
        <taxon>Paracoccaceae</taxon>
        <taxon>Paracoccus</taxon>
    </lineage>
</organism>
<accession>A0ABT2KDS2</accession>
<name>A0ABT2KDS2_9RHOB</name>
<protein>
    <submittedName>
        <fullName evidence="1">Uncharacterized protein</fullName>
    </submittedName>
</protein>
<reference evidence="1 2" key="1">
    <citation type="submission" date="2022-04" db="EMBL/GenBank/DDBJ databases">
        <title>Paracoccus sp. YLB-12 draft genome sequence.</title>
        <authorList>
            <person name="Yu L."/>
        </authorList>
    </citation>
    <scope>NUCLEOTIDE SEQUENCE [LARGE SCALE GENOMIC DNA]</scope>
    <source>
        <strain evidence="1 2">YLB-12</strain>
    </source>
</reference>
<sequence length="95" mass="10867">MTEPKLTTDTRQAYWRKQNAAKYSAHLAVQRGLKSGELVKQECEVCGHSRTDAHHEDYAAPLQVRWLCRQHHVRLHRGGEDMFAGTNTNMPDHSA</sequence>